<reference evidence="1" key="1">
    <citation type="submission" date="2023-03" db="EMBL/GenBank/DDBJ databases">
        <title>Massive genome expansion in bonnet fungi (Mycena s.s.) driven by repeated elements and novel gene families across ecological guilds.</title>
        <authorList>
            <consortium name="Lawrence Berkeley National Laboratory"/>
            <person name="Harder C.B."/>
            <person name="Miyauchi S."/>
            <person name="Viragh M."/>
            <person name="Kuo A."/>
            <person name="Thoen E."/>
            <person name="Andreopoulos B."/>
            <person name="Lu D."/>
            <person name="Skrede I."/>
            <person name="Drula E."/>
            <person name="Henrissat B."/>
            <person name="Morin E."/>
            <person name="Kohler A."/>
            <person name="Barry K."/>
            <person name="LaButti K."/>
            <person name="Morin E."/>
            <person name="Salamov A."/>
            <person name="Lipzen A."/>
            <person name="Mereny Z."/>
            <person name="Hegedus B."/>
            <person name="Baldrian P."/>
            <person name="Stursova M."/>
            <person name="Weitz H."/>
            <person name="Taylor A."/>
            <person name="Grigoriev I.V."/>
            <person name="Nagy L.G."/>
            <person name="Martin F."/>
            <person name="Kauserud H."/>
        </authorList>
    </citation>
    <scope>NUCLEOTIDE SEQUENCE</scope>
    <source>
        <strain evidence="1">CBHHK182m</strain>
    </source>
</reference>
<keyword evidence="2" id="KW-1185">Reference proteome</keyword>
<comment type="caution">
    <text evidence="1">The sequence shown here is derived from an EMBL/GenBank/DDBJ whole genome shotgun (WGS) entry which is preliminary data.</text>
</comment>
<evidence type="ECO:0000313" key="2">
    <source>
        <dbReference type="Proteomes" id="UP001215598"/>
    </source>
</evidence>
<dbReference type="EMBL" id="JARKIB010000044">
    <property type="protein sequence ID" value="KAJ7757607.1"/>
    <property type="molecule type" value="Genomic_DNA"/>
</dbReference>
<gene>
    <name evidence="1" type="ORF">B0H16DRAFT_1457769</name>
</gene>
<protein>
    <submittedName>
        <fullName evidence="1">Uncharacterized protein</fullName>
    </submittedName>
</protein>
<dbReference type="Proteomes" id="UP001215598">
    <property type="component" value="Unassembled WGS sequence"/>
</dbReference>
<evidence type="ECO:0000313" key="1">
    <source>
        <dbReference type="EMBL" id="KAJ7757607.1"/>
    </source>
</evidence>
<accession>A0AAD7J5I1</accession>
<dbReference type="AlphaFoldDB" id="A0AAD7J5I1"/>
<proteinExistence type="predicted"/>
<organism evidence="1 2">
    <name type="scientific">Mycena metata</name>
    <dbReference type="NCBI Taxonomy" id="1033252"/>
    <lineage>
        <taxon>Eukaryota</taxon>
        <taxon>Fungi</taxon>
        <taxon>Dikarya</taxon>
        <taxon>Basidiomycota</taxon>
        <taxon>Agaricomycotina</taxon>
        <taxon>Agaricomycetes</taxon>
        <taxon>Agaricomycetidae</taxon>
        <taxon>Agaricales</taxon>
        <taxon>Marasmiineae</taxon>
        <taxon>Mycenaceae</taxon>
        <taxon>Mycena</taxon>
    </lineage>
</organism>
<sequence>MPFDDNPDKLYTPAHLARFHKHKDYIRFRHPDEPECTADTPPEINGSLASGVDGERVLRSFGGTRRLSVFMNIDKSDCPFFESAESNGNNTGASGQIVKKWRTLYVQRMMPVILYWIEDIPESAVRHT</sequence>
<name>A0AAD7J5I1_9AGAR</name>